<dbReference type="PANTHER" id="PTHR34296:SF2">
    <property type="entry name" value="ABC TRANSPORTER GUANOSINE-BINDING PROTEIN NUPN"/>
    <property type="match status" value="1"/>
</dbReference>
<keyword evidence="3" id="KW-1003">Cell membrane</keyword>
<proteinExistence type="inferred from homology"/>
<protein>
    <submittedName>
        <fullName evidence="8">Basic membrane lipoprotein</fullName>
    </submittedName>
</protein>
<evidence type="ECO:0000256" key="1">
    <source>
        <dbReference type="ARBA" id="ARBA00004193"/>
    </source>
</evidence>
<evidence type="ECO:0000313" key="9">
    <source>
        <dbReference type="Proteomes" id="UP000030832"/>
    </source>
</evidence>
<keyword evidence="5" id="KW-0472">Membrane</keyword>
<dbReference type="InterPro" id="IPR003760">
    <property type="entry name" value="PnrA-like"/>
</dbReference>
<organism evidence="8 9">
    <name type="scientific">Halalkalibacter okhensis</name>
    <dbReference type="NCBI Taxonomy" id="333138"/>
    <lineage>
        <taxon>Bacteria</taxon>
        <taxon>Bacillati</taxon>
        <taxon>Bacillota</taxon>
        <taxon>Bacilli</taxon>
        <taxon>Bacillales</taxon>
        <taxon>Bacillaceae</taxon>
        <taxon>Halalkalibacter</taxon>
    </lineage>
</organism>
<dbReference type="OrthoDB" id="2556857at2"/>
<dbReference type="Pfam" id="PF02608">
    <property type="entry name" value="Bmp"/>
    <property type="match status" value="1"/>
</dbReference>
<accession>A0A0B0IJY6</accession>
<evidence type="ECO:0000256" key="6">
    <source>
        <dbReference type="ARBA" id="ARBA00023288"/>
    </source>
</evidence>
<evidence type="ECO:0000256" key="5">
    <source>
        <dbReference type="ARBA" id="ARBA00023136"/>
    </source>
</evidence>
<evidence type="ECO:0000256" key="4">
    <source>
        <dbReference type="ARBA" id="ARBA00022729"/>
    </source>
</evidence>
<keyword evidence="9" id="KW-1185">Reference proteome</keyword>
<reference evidence="8 9" key="1">
    <citation type="submission" date="2014-09" db="EMBL/GenBank/DDBJ databases">
        <title>Genome sequencing and annotation of Bacillus Okhensis strain Kh10-101T.</title>
        <authorList>
            <person name="Prakash J.S."/>
        </authorList>
    </citation>
    <scope>NUCLEOTIDE SEQUENCE [LARGE SCALE GENOMIC DNA]</scope>
    <source>
        <strain evidence="9">Kh10-101T</strain>
    </source>
</reference>
<dbReference type="InterPro" id="IPR050957">
    <property type="entry name" value="BMP_lipoprotein"/>
</dbReference>
<dbReference type="Proteomes" id="UP000030832">
    <property type="component" value="Unassembled WGS sequence"/>
</dbReference>
<dbReference type="AlphaFoldDB" id="A0A0B0IJY6"/>
<evidence type="ECO:0000256" key="2">
    <source>
        <dbReference type="ARBA" id="ARBA00008610"/>
    </source>
</evidence>
<dbReference type="GO" id="GO:0005886">
    <property type="term" value="C:plasma membrane"/>
    <property type="evidence" value="ECO:0007669"/>
    <property type="project" value="UniProtKB-SubCell"/>
</dbReference>
<comment type="subcellular location">
    <subcellularLocation>
        <location evidence="1">Cell membrane</location>
        <topology evidence="1">Lipid-anchor</topology>
    </subcellularLocation>
</comment>
<gene>
    <name evidence="8" type="ORF">LQ50_11870</name>
</gene>
<comment type="caution">
    <text evidence="8">The sequence shown here is derived from an EMBL/GenBank/DDBJ whole genome shotgun (WGS) entry which is preliminary data.</text>
</comment>
<sequence length="334" mass="37555">MQQSKQSRILLLITLVVAILFICLLLLRISSLLFGFETVSSTDDENVKVAIITSDQVIDQSWGSLAYKGQLEIEEKFPVTASLYSEIDSEELIERTIEEAIEENSNVIIGHGREFSTVFTKLAPLYNDTHFVTIHGTSEHENQTVYTFNQGKVEFIAALAASLKTENNKVGVIDPIDTREQKKHFEKGLKYYNPDSIFYYSVVGSRDDGKRAVEILEDLIEEGVDVVYSKGNAYNRDVIEQAKKHGINIIGYLDDQSYIAEDLVLTSVLNDVSQAYVAIMNDYFSVEGIPAGTVILTDHDGVYKLAPLGSMFSEEEKQYIHSELEKLHQNGFPF</sequence>
<name>A0A0B0IJY6_9BACI</name>
<dbReference type="Gene3D" id="3.40.50.2300">
    <property type="match status" value="2"/>
</dbReference>
<keyword evidence="6 8" id="KW-0449">Lipoprotein</keyword>
<dbReference type="InterPro" id="IPR028082">
    <property type="entry name" value="Peripla_BP_I"/>
</dbReference>
<keyword evidence="4" id="KW-0732">Signal</keyword>
<comment type="similarity">
    <text evidence="2">Belongs to the BMP lipoprotein family.</text>
</comment>
<evidence type="ECO:0000259" key="7">
    <source>
        <dbReference type="Pfam" id="PF02608"/>
    </source>
</evidence>
<dbReference type="SUPFAM" id="SSF53822">
    <property type="entry name" value="Periplasmic binding protein-like I"/>
    <property type="match status" value="1"/>
</dbReference>
<dbReference type="STRING" id="333138.LQ50_11870"/>
<dbReference type="eggNOG" id="COG1744">
    <property type="taxonomic scope" value="Bacteria"/>
</dbReference>
<feature type="domain" description="ABC transporter substrate-binding protein PnrA-like" evidence="7">
    <location>
        <begin position="47"/>
        <end position="326"/>
    </location>
</feature>
<evidence type="ECO:0000313" key="8">
    <source>
        <dbReference type="EMBL" id="KHF39981.1"/>
    </source>
</evidence>
<evidence type="ECO:0000256" key="3">
    <source>
        <dbReference type="ARBA" id="ARBA00022475"/>
    </source>
</evidence>
<dbReference type="EMBL" id="JRJU01000013">
    <property type="protein sequence ID" value="KHF39981.1"/>
    <property type="molecule type" value="Genomic_DNA"/>
</dbReference>
<dbReference type="PANTHER" id="PTHR34296">
    <property type="entry name" value="TRANSCRIPTIONAL ACTIVATOR PROTEIN MED"/>
    <property type="match status" value="1"/>
</dbReference>